<dbReference type="AlphaFoldDB" id="A0A8J6JY58"/>
<dbReference type="EMBL" id="WNTK01000050">
    <property type="protein sequence ID" value="KAG9472492.1"/>
    <property type="molecule type" value="Genomic_DNA"/>
</dbReference>
<name>A0A8J6JY58_ELECQ</name>
<reference evidence="1" key="1">
    <citation type="thesis" date="2020" institute="ProQuest LLC" country="789 East Eisenhower Parkway, Ann Arbor, MI, USA">
        <title>Comparative Genomics and Chromosome Evolution.</title>
        <authorList>
            <person name="Mudd A.B."/>
        </authorList>
    </citation>
    <scope>NUCLEOTIDE SEQUENCE</scope>
    <source>
        <strain evidence="1">HN-11 Male</strain>
        <tissue evidence="1">Kidney and liver</tissue>
    </source>
</reference>
<accession>A0A8J6JY58</accession>
<proteinExistence type="predicted"/>
<keyword evidence="2" id="KW-1185">Reference proteome</keyword>
<sequence length="91" mass="10661">MVHGRIGVVHKNQFIIRIVIVRLYKLVGCYDNFISRYAIFLTLCRCLPSGAARSLYWGWVIVSTLLPSCLHIYFRTMLLFNLFYFLILSVL</sequence>
<evidence type="ECO:0000313" key="1">
    <source>
        <dbReference type="EMBL" id="KAG9472492.1"/>
    </source>
</evidence>
<comment type="caution">
    <text evidence="1">The sequence shown here is derived from an EMBL/GenBank/DDBJ whole genome shotgun (WGS) entry which is preliminary data.</text>
</comment>
<gene>
    <name evidence="1" type="ORF">GDO78_019188</name>
</gene>
<dbReference type="Proteomes" id="UP000770717">
    <property type="component" value="Unassembled WGS sequence"/>
</dbReference>
<organism evidence="1 2">
    <name type="scientific">Eleutherodactylus coqui</name>
    <name type="common">Puerto Rican coqui</name>
    <dbReference type="NCBI Taxonomy" id="57060"/>
    <lineage>
        <taxon>Eukaryota</taxon>
        <taxon>Metazoa</taxon>
        <taxon>Chordata</taxon>
        <taxon>Craniata</taxon>
        <taxon>Vertebrata</taxon>
        <taxon>Euteleostomi</taxon>
        <taxon>Amphibia</taxon>
        <taxon>Batrachia</taxon>
        <taxon>Anura</taxon>
        <taxon>Neobatrachia</taxon>
        <taxon>Hyloidea</taxon>
        <taxon>Eleutherodactylidae</taxon>
        <taxon>Eleutherodactylinae</taxon>
        <taxon>Eleutherodactylus</taxon>
        <taxon>Eleutherodactylus</taxon>
    </lineage>
</organism>
<evidence type="ECO:0000313" key="2">
    <source>
        <dbReference type="Proteomes" id="UP000770717"/>
    </source>
</evidence>
<protein>
    <submittedName>
        <fullName evidence="1">Uncharacterized protein</fullName>
    </submittedName>
</protein>